<dbReference type="InterPro" id="IPR013324">
    <property type="entry name" value="RNA_pol_sigma_r3/r4-like"/>
</dbReference>
<dbReference type="InterPro" id="IPR000838">
    <property type="entry name" value="RNA_pol_sigma70_ECF_CS"/>
</dbReference>
<keyword evidence="11" id="KW-1185">Reference proteome</keyword>
<evidence type="ECO:0000256" key="7">
    <source>
        <dbReference type="SAM" id="MobiDB-lite"/>
    </source>
</evidence>
<reference evidence="11" key="1">
    <citation type="journal article" date="2019" name="Int. J. Syst. Evol. Microbiol.">
        <title>The Global Catalogue of Microorganisms (GCM) 10K type strain sequencing project: providing services to taxonomists for standard genome sequencing and annotation.</title>
        <authorList>
            <consortium name="The Broad Institute Genomics Platform"/>
            <consortium name="The Broad Institute Genome Sequencing Center for Infectious Disease"/>
            <person name="Wu L."/>
            <person name="Ma J."/>
        </authorList>
    </citation>
    <scope>NUCLEOTIDE SEQUENCE [LARGE SCALE GENOMIC DNA]</scope>
    <source>
        <strain evidence="11">JCM 1365</strain>
    </source>
</reference>
<organism evidence="10 11">
    <name type="scientific">Terrabacter tumescens</name>
    <dbReference type="NCBI Taxonomy" id="60443"/>
    <lineage>
        <taxon>Bacteria</taxon>
        <taxon>Bacillati</taxon>
        <taxon>Actinomycetota</taxon>
        <taxon>Actinomycetes</taxon>
        <taxon>Micrococcales</taxon>
        <taxon>Intrasporangiaceae</taxon>
        <taxon>Terrabacter</taxon>
    </lineage>
</organism>
<comment type="similarity">
    <text evidence="1 6">Belongs to the sigma-70 factor family. ECF subfamily.</text>
</comment>
<dbReference type="NCBIfam" id="TIGR02937">
    <property type="entry name" value="sigma70-ECF"/>
    <property type="match status" value="1"/>
</dbReference>
<dbReference type="PROSITE" id="PS01063">
    <property type="entry name" value="SIGMA70_ECF"/>
    <property type="match status" value="1"/>
</dbReference>
<dbReference type="InterPro" id="IPR039425">
    <property type="entry name" value="RNA_pol_sigma-70-like"/>
</dbReference>
<evidence type="ECO:0000256" key="2">
    <source>
        <dbReference type="ARBA" id="ARBA00023015"/>
    </source>
</evidence>
<dbReference type="SUPFAM" id="SSF88946">
    <property type="entry name" value="Sigma2 domain of RNA polymerase sigma factors"/>
    <property type="match status" value="1"/>
</dbReference>
<dbReference type="EMBL" id="BMNZ01000009">
    <property type="protein sequence ID" value="GGN07215.1"/>
    <property type="molecule type" value="Genomic_DNA"/>
</dbReference>
<feature type="transmembrane region" description="Helical" evidence="8">
    <location>
        <begin position="203"/>
        <end position="224"/>
    </location>
</feature>
<evidence type="ECO:0000256" key="6">
    <source>
        <dbReference type="RuleBase" id="RU000716"/>
    </source>
</evidence>
<dbReference type="Proteomes" id="UP000623461">
    <property type="component" value="Unassembled WGS sequence"/>
</dbReference>
<keyword evidence="2 6" id="KW-0805">Transcription regulation</keyword>
<keyword evidence="3 6" id="KW-0731">Sigma factor</keyword>
<proteinExistence type="inferred from homology"/>
<evidence type="ECO:0000256" key="8">
    <source>
        <dbReference type="SAM" id="Phobius"/>
    </source>
</evidence>
<comment type="caution">
    <text evidence="10">The sequence shown here is derived from an EMBL/GenBank/DDBJ whole genome shotgun (WGS) entry which is preliminary data.</text>
</comment>
<sequence>MHESDDGDPVRAAYDLSYRRLVTQLAALCGNLPEAEDIVQEAFVTAMTHRRDFVEVANREAWLRTVAVNLLRNRWRRARVTARVLPKFRAELSIDLGPGTPEDHVAVVYALSQLSLPVRITVVLYYIADLSVAQVAAELGCPRGRSRRGSPGPAPRWPPTSPTARRPTMSELTSFARDTERRVEQPPFETLMWRQRRARRRRAAWLSAAAVAAVLALALAVSGLGRLGAQRLPSAPTPQLTSVAVPDWSADEVVGHPDAFVAAQLESRVDRRTVLTVWKRCVAPRADHDCLGREAFAVVDGTDHRLLALGAVTGSSNQPSLGAPGMYREVGDGLWYWAHTGPGPYLLSATMHQPVALTVMDRPVAVPYGTPTVECAEGEGLCALDANARTLQRVSLPAVDAVRWATPNARGCGIWGLAGAGDDLRLVVQQRNGSFSTARLPGTGHGTTMAEGGAGCETAVFQSRSDMVVELLVSLDEGATWQVRGPIAPPQHLEGLIEEQPRLRVLLPPRWSALPSTRSIFPMPDPLTPL</sequence>
<gene>
    <name evidence="10" type="ORF">GCM10009721_38720</name>
</gene>
<evidence type="ECO:0000313" key="10">
    <source>
        <dbReference type="EMBL" id="GGN07215.1"/>
    </source>
</evidence>
<protein>
    <recommendedName>
        <fullName evidence="6">RNA polymerase sigma factor</fullName>
    </recommendedName>
</protein>
<feature type="compositionally biased region" description="Pro residues" evidence="7">
    <location>
        <begin position="152"/>
        <end position="161"/>
    </location>
</feature>
<feature type="domain" description="RNA polymerase sigma-70 region 2" evidence="9">
    <location>
        <begin position="17"/>
        <end position="79"/>
    </location>
</feature>
<keyword evidence="8" id="KW-0472">Membrane</keyword>
<feature type="region of interest" description="Disordered" evidence="7">
    <location>
        <begin position="143"/>
        <end position="171"/>
    </location>
</feature>
<evidence type="ECO:0000256" key="4">
    <source>
        <dbReference type="ARBA" id="ARBA00023125"/>
    </source>
</evidence>
<keyword evidence="8" id="KW-1133">Transmembrane helix</keyword>
<dbReference type="InterPro" id="IPR007627">
    <property type="entry name" value="RNA_pol_sigma70_r2"/>
</dbReference>
<dbReference type="Pfam" id="PF04542">
    <property type="entry name" value="Sigma70_r2"/>
    <property type="match status" value="1"/>
</dbReference>
<dbReference type="PANTHER" id="PTHR43133:SF50">
    <property type="entry name" value="ECF RNA POLYMERASE SIGMA FACTOR SIGM"/>
    <property type="match status" value="1"/>
</dbReference>
<dbReference type="Gene3D" id="1.10.1740.10">
    <property type="match status" value="1"/>
</dbReference>
<evidence type="ECO:0000313" key="11">
    <source>
        <dbReference type="Proteomes" id="UP000623461"/>
    </source>
</evidence>
<keyword evidence="4 6" id="KW-0238">DNA-binding</keyword>
<evidence type="ECO:0000256" key="1">
    <source>
        <dbReference type="ARBA" id="ARBA00010641"/>
    </source>
</evidence>
<accession>A0ABQ2IFX6</accession>
<evidence type="ECO:0000256" key="3">
    <source>
        <dbReference type="ARBA" id="ARBA00023082"/>
    </source>
</evidence>
<dbReference type="InterPro" id="IPR036388">
    <property type="entry name" value="WH-like_DNA-bd_sf"/>
</dbReference>
<dbReference type="SUPFAM" id="SSF88659">
    <property type="entry name" value="Sigma3 and sigma4 domains of RNA polymerase sigma factors"/>
    <property type="match status" value="1"/>
</dbReference>
<keyword evidence="8" id="KW-0812">Transmembrane</keyword>
<evidence type="ECO:0000256" key="5">
    <source>
        <dbReference type="ARBA" id="ARBA00023163"/>
    </source>
</evidence>
<dbReference type="InterPro" id="IPR013325">
    <property type="entry name" value="RNA_pol_sigma_r2"/>
</dbReference>
<dbReference type="RefSeq" id="WP_052358780.1">
    <property type="nucleotide sequence ID" value="NZ_BMNZ01000009.1"/>
</dbReference>
<keyword evidence="5 6" id="KW-0804">Transcription</keyword>
<dbReference type="PANTHER" id="PTHR43133">
    <property type="entry name" value="RNA POLYMERASE ECF-TYPE SIGMA FACTO"/>
    <property type="match status" value="1"/>
</dbReference>
<dbReference type="Gene3D" id="1.10.10.10">
    <property type="entry name" value="Winged helix-like DNA-binding domain superfamily/Winged helix DNA-binding domain"/>
    <property type="match status" value="1"/>
</dbReference>
<evidence type="ECO:0000259" key="9">
    <source>
        <dbReference type="Pfam" id="PF04542"/>
    </source>
</evidence>
<name>A0ABQ2IFX6_9MICO</name>
<dbReference type="InterPro" id="IPR014284">
    <property type="entry name" value="RNA_pol_sigma-70_dom"/>
</dbReference>